<feature type="domain" description="RCC1-like" evidence="4">
    <location>
        <begin position="3"/>
        <end position="341"/>
    </location>
</feature>
<keyword evidence="6" id="KW-1185">Reference proteome</keyword>
<keyword evidence="1" id="KW-0344">Guanine-nucleotide releasing factor</keyword>
<evidence type="ECO:0000313" key="6">
    <source>
        <dbReference type="Proteomes" id="UP000277580"/>
    </source>
</evidence>
<dbReference type="PANTHER" id="PTHR45982">
    <property type="entry name" value="REGULATOR OF CHROMOSOME CONDENSATION"/>
    <property type="match status" value="1"/>
</dbReference>
<dbReference type="Pfam" id="PF25390">
    <property type="entry name" value="WD40_RLD"/>
    <property type="match status" value="1"/>
</dbReference>
<dbReference type="PROSITE" id="PS00626">
    <property type="entry name" value="RCC1_2"/>
    <property type="match status" value="1"/>
</dbReference>
<evidence type="ECO:0000256" key="1">
    <source>
        <dbReference type="ARBA" id="ARBA00022658"/>
    </source>
</evidence>
<feature type="repeat" description="RCC1" evidence="3">
    <location>
        <begin position="85"/>
        <end position="137"/>
    </location>
</feature>
<feature type="repeat" description="RCC1" evidence="3">
    <location>
        <begin position="198"/>
        <end position="249"/>
    </location>
</feature>
<dbReference type="STRING" id="1392247.A0A3N4KY81"/>
<evidence type="ECO:0000256" key="2">
    <source>
        <dbReference type="ARBA" id="ARBA00022737"/>
    </source>
</evidence>
<dbReference type="Proteomes" id="UP000277580">
    <property type="component" value="Unassembled WGS sequence"/>
</dbReference>
<sequence length="418" mass="44623">MDKENVVSVAVGGAHVMYLTIDGRVFTHGVGDDGALGRHVPTDQEGADAREIAEHNPAAVQFPHGVKIARIAAGDSFSIAISTKRRVYAWGTFRLDDGSKGFSATTQIQKEPSLIRTITNVVDVAAGANYVTFMTADGKVCIVGTVLGSPPPQRRRLARLGSEPRDYVGSPTWFKGLSPRAIFAGERHGFILSSSLKGHVLAFGSNSSGQCGMRGGSQYSEPNLVTSLSEHKIVSIAAGSEHTIMLTNDNNVLACGVNLYGELGLGARFDEIDASDKMLSPTQLHKGKPPEFFALAKPSPIVKLSGHAISVACGARHSIVTTKTGQIYTFGLGSSYQTGLVPIKQFAEVRDGMTHYRDLDWHCNPMLVRNTVTTGMFMTVAAGGATFSVFGGRTMSEEEIKGIEQTRSEEEKSICGAD</sequence>
<dbReference type="InterPro" id="IPR058923">
    <property type="entry name" value="RCC1-like_dom"/>
</dbReference>
<dbReference type="PRINTS" id="PR00633">
    <property type="entry name" value="RCCNDNSATION"/>
</dbReference>
<feature type="repeat" description="RCC1" evidence="3">
    <location>
        <begin position="23"/>
        <end position="84"/>
    </location>
</feature>
<dbReference type="Gene3D" id="2.130.10.30">
    <property type="entry name" value="Regulator of chromosome condensation 1/beta-lactamase-inhibitor protein II"/>
    <property type="match status" value="1"/>
</dbReference>
<dbReference type="AlphaFoldDB" id="A0A3N4KY81"/>
<evidence type="ECO:0000259" key="4">
    <source>
        <dbReference type="Pfam" id="PF25390"/>
    </source>
</evidence>
<dbReference type="InParanoid" id="A0A3N4KY81"/>
<dbReference type="SUPFAM" id="SSF50985">
    <property type="entry name" value="RCC1/BLIP-II"/>
    <property type="match status" value="1"/>
</dbReference>
<name>A0A3N4KY81_9PEZI</name>
<gene>
    <name evidence="5" type="ORF">P167DRAFT_68059</name>
</gene>
<dbReference type="InterPro" id="IPR000408">
    <property type="entry name" value="Reg_chr_condens"/>
</dbReference>
<evidence type="ECO:0000256" key="3">
    <source>
        <dbReference type="PROSITE-ProRule" id="PRU00235"/>
    </source>
</evidence>
<feature type="repeat" description="RCC1" evidence="3">
    <location>
        <begin position="250"/>
        <end position="324"/>
    </location>
</feature>
<dbReference type="PROSITE" id="PS50012">
    <property type="entry name" value="RCC1_3"/>
    <property type="match status" value="4"/>
</dbReference>
<protein>
    <submittedName>
        <fullName evidence="5">RCC1/BLIP-II</fullName>
    </submittedName>
</protein>
<reference evidence="5 6" key="1">
    <citation type="journal article" date="2018" name="Nat. Ecol. Evol.">
        <title>Pezizomycetes genomes reveal the molecular basis of ectomycorrhizal truffle lifestyle.</title>
        <authorList>
            <person name="Murat C."/>
            <person name="Payen T."/>
            <person name="Noel B."/>
            <person name="Kuo A."/>
            <person name="Morin E."/>
            <person name="Chen J."/>
            <person name="Kohler A."/>
            <person name="Krizsan K."/>
            <person name="Balestrini R."/>
            <person name="Da Silva C."/>
            <person name="Montanini B."/>
            <person name="Hainaut M."/>
            <person name="Levati E."/>
            <person name="Barry K.W."/>
            <person name="Belfiori B."/>
            <person name="Cichocki N."/>
            <person name="Clum A."/>
            <person name="Dockter R.B."/>
            <person name="Fauchery L."/>
            <person name="Guy J."/>
            <person name="Iotti M."/>
            <person name="Le Tacon F."/>
            <person name="Lindquist E.A."/>
            <person name="Lipzen A."/>
            <person name="Malagnac F."/>
            <person name="Mello A."/>
            <person name="Molinier V."/>
            <person name="Miyauchi S."/>
            <person name="Poulain J."/>
            <person name="Riccioni C."/>
            <person name="Rubini A."/>
            <person name="Sitrit Y."/>
            <person name="Splivallo R."/>
            <person name="Traeger S."/>
            <person name="Wang M."/>
            <person name="Zifcakova L."/>
            <person name="Wipf D."/>
            <person name="Zambonelli A."/>
            <person name="Paolocci F."/>
            <person name="Nowrousian M."/>
            <person name="Ottonello S."/>
            <person name="Baldrian P."/>
            <person name="Spatafora J.W."/>
            <person name="Henrissat B."/>
            <person name="Nagy L.G."/>
            <person name="Aury J.M."/>
            <person name="Wincker P."/>
            <person name="Grigoriev I.V."/>
            <person name="Bonfante P."/>
            <person name="Martin F.M."/>
        </authorList>
    </citation>
    <scope>NUCLEOTIDE SEQUENCE [LARGE SCALE GENOMIC DNA]</scope>
    <source>
        <strain evidence="5 6">CCBAS932</strain>
    </source>
</reference>
<proteinExistence type="predicted"/>
<dbReference type="InterPro" id="IPR051553">
    <property type="entry name" value="Ran_GTPase-activating"/>
</dbReference>
<dbReference type="EMBL" id="ML119118">
    <property type="protein sequence ID" value="RPB14379.1"/>
    <property type="molecule type" value="Genomic_DNA"/>
</dbReference>
<dbReference type="InterPro" id="IPR009091">
    <property type="entry name" value="RCC1/BLIP-II"/>
</dbReference>
<dbReference type="OrthoDB" id="5370059at2759"/>
<evidence type="ECO:0000313" key="5">
    <source>
        <dbReference type="EMBL" id="RPB14379.1"/>
    </source>
</evidence>
<organism evidence="5 6">
    <name type="scientific">Morchella conica CCBAS932</name>
    <dbReference type="NCBI Taxonomy" id="1392247"/>
    <lineage>
        <taxon>Eukaryota</taxon>
        <taxon>Fungi</taxon>
        <taxon>Dikarya</taxon>
        <taxon>Ascomycota</taxon>
        <taxon>Pezizomycotina</taxon>
        <taxon>Pezizomycetes</taxon>
        <taxon>Pezizales</taxon>
        <taxon>Morchellaceae</taxon>
        <taxon>Morchella</taxon>
    </lineage>
</organism>
<dbReference type="PANTHER" id="PTHR45982:SF1">
    <property type="entry name" value="REGULATOR OF CHROMOSOME CONDENSATION"/>
    <property type="match status" value="1"/>
</dbReference>
<keyword evidence="2" id="KW-0677">Repeat</keyword>
<accession>A0A3N4KY81</accession>